<dbReference type="GO" id="GO:0000124">
    <property type="term" value="C:SAGA complex"/>
    <property type="evidence" value="ECO:0007669"/>
    <property type="project" value="InterPro"/>
</dbReference>
<feature type="compositionally biased region" description="Low complexity" evidence="1">
    <location>
        <begin position="1"/>
        <end position="21"/>
    </location>
</feature>
<feature type="region of interest" description="Disordered" evidence="1">
    <location>
        <begin position="250"/>
        <end position="354"/>
    </location>
</feature>
<dbReference type="PROSITE" id="PS51505">
    <property type="entry name" value="SCA7"/>
    <property type="match status" value="1"/>
</dbReference>
<dbReference type="PANTHER" id="PTHR47805:SF1">
    <property type="entry name" value="SAGA-ASSOCIATED FACTOR 73"/>
    <property type="match status" value="1"/>
</dbReference>
<dbReference type="GO" id="GO:1904802">
    <property type="term" value="P:RITS complex assembly"/>
    <property type="evidence" value="ECO:0007669"/>
    <property type="project" value="TreeGrafter"/>
</dbReference>
<organism evidence="3">
    <name type="scientific">Phaffia rhodozyma</name>
    <name type="common">Yeast</name>
    <name type="synonym">Xanthophyllomyces dendrorhous</name>
    <dbReference type="NCBI Taxonomy" id="264483"/>
    <lineage>
        <taxon>Eukaryota</taxon>
        <taxon>Fungi</taxon>
        <taxon>Dikarya</taxon>
        <taxon>Basidiomycota</taxon>
        <taxon>Agaricomycotina</taxon>
        <taxon>Tremellomycetes</taxon>
        <taxon>Cystofilobasidiales</taxon>
        <taxon>Mrakiaceae</taxon>
        <taxon>Phaffia</taxon>
    </lineage>
</organism>
<feature type="domain" description="SCA7" evidence="2">
    <location>
        <begin position="177"/>
        <end position="243"/>
    </location>
</feature>
<dbReference type="InterPro" id="IPR037804">
    <property type="entry name" value="SGF73"/>
</dbReference>
<feature type="compositionally biased region" description="Low complexity" evidence="1">
    <location>
        <begin position="133"/>
        <end position="155"/>
    </location>
</feature>
<dbReference type="GO" id="GO:0006357">
    <property type="term" value="P:regulation of transcription by RNA polymerase II"/>
    <property type="evidence" value="ECO:0007669"/>
    <property type="project" value="TreeGrafter"/>
</dbReference>
<name>A0A0F7SIA7_PHARH</name>
<evidence type="ECO:0000313" key="3">
    <source>
        <dbReference type="EMBL" id="CDZ98170.1"/>
    </source>
</evidence>
<dbReference type="InterPro" id="IPR013243">
    <property type="entry name" value="SCA7_dom"/>
</dbReference>
<feature type="compositionally biased region" description="Gly residues" evidence="1">
    <location>
        <begin position="284"/>
        <end position="299"/>
    </location>
</feature>
<dbReference type="AlphaFoldDB" id="A0A0F7SIA7"/>
<feature type="region of interest" description="Disordered" evidence="1">
    <location>
        <begin position="102"/>
        <end position="182"/>
    </location>
</feature>
<dbReference type="PANTHER" id="PTHR47805">
    <property type="entry name" value="SAGA-ASSOCIATED FACTOR 73"/>
    <property type="match status" value="1"/>
</dbReference>
<feature type="compositionally biased region" description="Low complexity" evidence="1">
    <location>
        <begin position="303"/>
        <end position="312"/>
    </location>
</feature>
<feature type="compositionally biased region" description="Low complexity" evidence="1">
    <location>
        <begin position="274"/>
        <end position="283"/>
    </location>
</feature>
<dbReference type="EMBL" id="LN483326">
    <property type="protein sequence ID" value="CDZ98170.1"/>
    <property type="molecule type" value="Genomic_DNA"/>
</dbReference>
<evidence type="ECO:0000259" key="2">
    <source>
        <dbReference type="PROSITE" id="PS51505"/>
    </source>
</evidence>
<feature type="compositionally biased region" description="Basic and acidic residues" evidence="1">
    <location>
        <begin position="162"/>
        <end position="182"/>
    </location>
</feature>
<feature type="region of interest" description="Disordered" evidence="1">
    <location>
        <begin position="1"/>
        <end position="40"/>
    </location>
</feature>
<evidence type="ECO:0000256" key="1">
    <source>
        <dbReference type="SAM" id="MobiDB-lite"/>
    </source>
</evidence>
<accession>A0A0F7SIA7</accession>
<sequence>MPSSPGSPSSSSPQRPFTFSPSPDPDIPDSDLPAYSPAATQLDPKDWKIYGASPLNRPVPVVSCQDCLKPILRSAIADHHVICQKILKGLHHTIPKVERVEVELPSSDARKRRISELSQSPASSSYKKSRVEASSPAPSEAPSSTTTATTTKSSALDANGAPKKEKTKKQQEKERKEEKKAMAIDLSRHCGVINAKNLPCVRSLTCKSHSMGAKRDVPGRPKKYDVLLLEWNRAHNPKFVEPKSKLKKALAGIGESGPTGGSGSASGSGGGNGLSADGSSAGLDGSGSGNTNGKGGIDGQDGSKGSAGTSSGLKKKKKAKSSSGPAGSANAGLGGSSSKTSKKDGGQDDEEGEIGWSTELELLIRSAKTARANLSAPYRFTSLGISNPSSVQSTIAPSGHPQSDLVLPMTGVHDPSADPLLIQPSKPIPLAVPMSISSSSFGGRSPFIGLPREGMKTGLYSRRREEVKRLSGLLSLIG</sequence>
<protein>
    <submittedName>
        <fullName evidence="3">Nuclear protein Ataxin-7</fullName>
    </submittedName>
</protein>
<dbReference type="GO" id="GO:0031048">
    <property type="term" value="P:regulatory ncRNA-mediated heterochromatin formation"/>
    <property type="evidence" value="ECO:0007669"/>
    <property type="project" value="TreeGrafter"/>
</dbReference>
<proteinExistence type="predicted"/>
<reference evidence="3" key="1">
    <citation type="submission" date="2014-08" db="EMBL/GenBank/DDBJ databases">
        <authorList>
            <person name="Sharma Rahul"/>
            <person name="Thines Marco"/>
        </authorList>
    </citation>
    <scope>NUCLEOTIDE SEQUENCE</scope>
</reference>
<dbReference type="Gene3D" id="6.10.140.1270">
    <property type="match status" value="1"/>
</dbReference>
<feature type="compositionally biased region" description="Gly residues" evidence="1">
    <location>
        <begin position="254"/>
        <end position="273"/>
    </location>
</feature>
<feature type="compositionally biased region" description="Low complexity" evidence="1">
    <location>
        <begin position="321"/>
        <end position="339"/>
    </location>
</feature>
<dbReference type="Pfam" id="PF08313">
    <property type="entry name" value="SCA7"/>
    <property type="match status" value="1"/>
</dbReference>